<comment type="subcellular location">
    <subcellularLocation>
        <location evidence="1">Nucleus</location>
    </subcellularLocation>
</comment>
<dbReference type="PROSITE" id="PS50888">
    <property type="entry name" value="BHLH"/>
    <property type="match status" value="1"/>
</dbReference>
<proteinExistence type="predicted"/>
<keyword evidence="2" id="KW-0805">Transcription regulation</keyword>
<accession>A0A200QMH3</accession>
<dbReference type="GO" id="GO:0005634">
    <property type="term" value="C:nucleus"/>
    <property type="evidence" value="ECO:0007669"/>
    <property type="project" value="UniProtKB-SubCell"/>
</dbReference>
<dbReference type="InterPro" id="IPR051358">
    <property type="entry name" value="TF_AMS/ICE1/BHLH6-like"/>
</dbReference>
<dbReference type="PANTHER" id="PTHR31945">
    <property type="entry name" value="TRANSCRIPTION FACTOR SCREAM2-RELATED"/>
    <property type="match status" value="1"/>
</dbReference>
<evidence type="ECO:0000256" key="2">
    <source>
        <dbReference type="ARBA" id="ARBA00023015"/>
    </source>
</evidence>
<gene>
    <name evidence="7" type="ORF">BVC80_8997g13</name>
</gene>
<evidence type="ECO:0000313" key="8">
    <source>
        <dbReference type="Proteomes" id="UP000195402"/>
    </source>
</evidence>
<reference evidence="7 8" key="1">
    <citation type="journal article" date="2017" name="Mol. Plant">
        <title>The Genome of Medicinal Plant Macleaya cordata Provides New Insights into Benzylisoquinoline Alkaloids Metabolism.</title>
        <authorList>
            <person name="Liu X."/>
            <person name="Liu Y."/>
            <person name="Huang P."/>
            <person name="Ma Y."/>
            <person name="Qing Z."/>
            <person name="Tang Q."/>
            <person name="Cao H."/>
            <person name="Cheng P."/>
            <person name="Zheng Y."/>
            <person name="Yuan Z."/>
            <person name="Zhou Y."/>
            <person name="Liu J."/>
            <person name="Tang Z."/>
            <person name="Zhuo Y."/>
            <person name="Zhang Y."/>
            <person name="Yu L."/>
            <person name="Huang J."/>
            <person name="Yang P."/>
            <person name="Peng Q."/>
            <person name="Zhang J."/>
            <person name="Jiang W."/>
            <person name="Zhang Z."/>
            <person name="Lin K."/>
            <person name="Ro D.K."/>
            <person name="Chen X."/>
            <person name="Xiong X."/>
            <person name="Shang Y."/>
            <person name="Huang S."/>
            <person name="Zeng J."/>
        </authorList>
    </citation>
    <scope>NUCLEOTIDE SEQUENCE [LARGE SCALE GENOMIC DNA]</scope>
    <source>
        <strain evidence="8">cv. BLH2017</strain>
        <tissue evidence="7">Root</tissue>
    </source>
</reference>
<sequence>MEDLYFMENETCSQGSSSRRRQNINKTTQFKSKNLETERRRRDKINDRLMALRALVPIITNMKKATIMTDAIEYIKELQKEVKGLTDSLREMEAEFAVEEEKLGMSQADTKKCRIEAEVKVIQADENKLWIRVLCEKNRGGFTKLIEALNYLGFQVIDTNFICSKGVTSIMFYVKVIGVEDLNIYLCKMEFVLGYPD</sequence>
<dbReference type="GO" id="GO:0003700">
    <property type="term" value="F:DNA-binding transcription factor activity"/>
    <property type="evidence" value="ECO:0007669"/>
    <property type="project" value="TreeGrafter"/>
</dbReference>
<dbReference type="Proteomes" id="UP000195402">
    <property type="component" value="Unassembled WGS sequence"/>
</dbReference>
<dbReference type="GO" id="GO:0046983">
    <property type="term" value="F:protein dimerization activity"/>
    <property type="evidence" value="ECO:0007669"/>
    <property type="project" value="InterPro"/>
</dbReference>
<dbReference type="InterPro" id="IPR011598">
    <property type="entry name" value="bHLH_dom"/>
</dbReference>
<dbReference type="PANTHER" id="PTHR31945:SF20">
    <property type="entry name" value="TRANSCRIPTION FACTOR DYT1"/>
    <property type="match status" value="1"/>
</dbReference>
<evidence type="ECO:0000313" key="7">
    <source>
        <dbReference type="EMBL" id="OVA11639.1"/>
    </source>
</evidence>
<protein>
    <submittedName>
        <fullName evidence="7">Myc-type</fullName>
    </submittedName>
</protein>
<comment type="caution">
    <text evidence="7">The sequence shown here is derived from an EMBL/GenBank/DDBJ whole genome shotgun (WGS) entry which is preliminary data.</text>
</comment>
<dbReference type="OrthoDB" id="690068at2759"/>
<evidence type="ECO:0000259" key="6">
    <source>
        <dbReference type="PROSITE" id="PS50888"/>
    </source>
</evidence>
<feature type="coiled-coil region" evidence="5">
    <location>
        <begin position="35"/>
        <end position="102"/>
    </location>
</feature>
<organism evidence="7 8">
    <name type="scientific">Macleaya cordata</name>
    <name type="common">Five-seeded plume-poppy</name>
    <name type="synonym">Bocconia cordata</name>
    <dbReference type="NCBI Taxonomy" id="56857"/>
    <lineage>
        <taxon>Eukaryota</taxon>
        <taxon>Viridiplantae</taxon>
        <taxon>Streptophyta</taxon>
        <taxon>Embryophyta</taxon>
        <taxon>Tracheophyta</taxon>
        <taxon>Spermatophyta</taxon>
        <taxon>Magnoliopsida</taxon>
        <taxon>Ranunculales</taxon>
        <taxon>Papaveraceae</taxon>
        <taxon>Papaveroideae</taxon>
        <taxon>Macleaya</taxon>
    </lineage>
</organism>
<dbReference type="OMA" id="ATENMPH"/>
<keyword evidence="5" id="KW-0175">Coiled coil</keyword>
<evidence type="ECO:0000256" key="3">
    <source>
        <dbReference type="ARBA" id="ARBA00023163"/>
    </source>
</evidence>
<dbReference type="InterPro" id="IPR036638">
    <property type="entry name" value="HLH_DNA-bd_sf"/>
</dbReference>
<keyword evidence="3" id="KW-0804">Transcription</keyword>
<keyword evidence="8" id="KW-1185">Reference proteome</keyword>
<dbReference type="SMART" id="SM00353">
    <property type="entry name" value="HLH"/>
    <property type="match status" value="1"/>
</dbReference>
<feature type="domain" description="BHLH" evidence="6">
    <location>
        <begin position="29"/>
        <end position="78"/>
    </location>
</feature>
<dbReference type="InParanoid" id="A0A200QMH3"/>
<dbReference type="EMBL" id="MVGT01001586">
    <property type="protein sequence ID" value="OVA11639.1"/>
    <property type="molecule type" value="Genomic_DNA"/>
</dbReference>
<dbReference type="AlphaFoldDB" id="A0A200QMH3"/>
<dbReference type="Pfam" id="PF00010">
    <property type="entry name" value="HLH"/>
    <property type="match status" value="1"/>
</dbReference>
<keyword evidence="4" id="KW-0539">Nucleus</keyword>
<name>A0A200QMH3_MACCD</name>
<dbReference type="GO" id="GO:0043565">
    <property type="term" value="F:sequence-specific DNA binding"/>
    <property type="evidence" value="ECO:0007669"/>
    <property type="project" value="TreeGrafter"/>
</dbReference>
<evidence type="ECO:0000256" key="5">
    <source>
        <dbReference type="SAM" id="Coils"/>
    </source>
</evidence>
<evidence type="ECO:0000256" key="4">
    <source>
        <dbReference type="ARBA" id="ARBA00023242"/>
    </source>
</evidence>
<dbReference type="SUPFAM" id="SSF47459">
    <property type="entry name" value="HLH, helix-loop-helix DNA-binding domain"/>
    <property type="match status" value="1"/>
</dbReference>
<dbReference type="Gene3D" id="4.10.280.10">
    <property type="entry name" value="Helix-loop-helix DNA-binding domain"/>
    <property type="match status" value="1"/>
</dbReference>
<evidence type="ECO:0000256" key="1">
    <source>
        <dbReference type="ARBA" id="ARBA00004123"/>
    </source>
</evidence>